<feature type="non-terminal residue" evidence="1">
    <location>
        <position position="1"/>
    </location>
</feature>
<proteinExistence type="predicted"/>
<dbReference type="EMBL" id="BARS01031469">
    <property type="protein sequence ID" value="GAG18484.1"/>
    <property type="molecule type" value="Genomic_DNA"/>
</dbReference>
<organism evidence="1">
    <name type="scientific">marine sediment metagenome</name>
    <dbReference type="NCBI Taxonomy" id="412755"/>
    <lineage>
        <taxon>unclassified sequences</taxon>
        <taxon>metagenomes</taxon>
        <taxon>ecological metagenomes</taxon>
    </lineage>
</organism>
<evidence type="ECO:0000313" key="1">
    <source>
        <dbReference type="EMBL" id="GAG18484.1"/>
    </source>
</evidence>
<comment type="caution">
    <text evidence="1">The sequence shown here is derived from an EMBL/GenBank/DDBJ whole genome shotgun (WGS) entry which is preliminary data.</text>
</comment>
<sequence length="59" mass="6396">RDVVRDVRWIPVSGGLPPGEYALKLGLYDLAGARRAAWSIDGTRFTDDVVPALAVSVTR</sequence>
<accession>X0VJQ2</accession>
<dbReference type="AlphaFoldDB" id="X0VJQ2"/>
<name>X0VJQ2_9ZZZZ</name>
<gene>
    <name evidence="1" type="ORF">S01H1_48970</name>
</gene>
<reference evidence="1" key="1">
    <citation type="journal article" date="2014" name="Front. Microbiol.">
        <title>High frequency of phylogenetically diverse reductive dehalogenase-homologous genes in deep subseafloor sedimentary metagenomes.</title>
        <authorList>
            <person name="Kawai M."/>
            <person name="Futagami T."/>
            <person name="Toyoda A."/>
            <person name="Takaki Y."/>
            <person name="Nishi S."/>
            <person name="Hori S."/>
            <person name="Arai W."/>
            <person name="Tsubouchi T."/>
            <person name="Morono Y."/>
            <person name="Uchiyama I."/>
            <person name="Ito T."/>
            <person name="Fujiyama A."/>
            <person name="Inagaki F."/>
            <person name="Takami H."/>
        </authorList>
    </citation>
    <scope>NUCLEOTIDE SEQUENCE</scope>
    <source>
        <strain evidence="1">Expedition CK06-06</strain>
    </source>
</reference>
<protein>
    <submittedName>
        <fullName evidence="1">Uncharacterized protein</fullName>
    </submittedName>
</protein>